<proteinExistence type="predicted"/>
<evidence type="ECO:0000313" key="2">
    <source>
        <dbReference type="Proteomes" id="UP000748308"/>
    </source>
</evidence>
<name>A0A937X6V4_UNCEI</name>
<protein>
    <submittedName>
        <fullName evidence="1">Uncharacterized protein</fullName>
    </submittedName>
</protein>
<feature type="non-terminal residue" evidence="1">
    <location>
        <position position="1"/>
    </location>
</feature>
<sequence>EINDRLELVIPHGKLVVGQAYCPNGCSLMAPARRIHGHPAIHLRATYQQRSGSIYLDPVCGLHDNISEIEVPPREVVEFACPYCGISLDDPDVTCSECAGSMFALRLPEGAHVEACRRNGCPGHRLRVITGEQLMQRLFDSLGMDSIL</sequence>
<dbReference type="EMBL" id="VGIY01000029">
    <property type="protein sequence ID" value="MBM3316655.1"/>
    <property type="molecule type" value="Genomic_DNA"/>
</dbReference>
<reference evidence="1" key="1">
    <citation type="submission" date="2019-03" db="EMBL/GenBank/DDBJ databases">
        <title>Lake Tanganyika Metagenome-Assembled Genomes (MAGs).</title>
        <authorList>
            <person name="Tran P."/>
        </authorList>
    </citation>
    <scope>NUCLEOTIDE SEQUENCE</scope>
    <source>
        <strain evidence="1">M_DeepCast_400m_m2_100</strain>
    </source>
</reference>
<accession>A0A937X6V4</accession>
<comment type="caution">
    <text evidence="1">The sequence shown here is derived from an EMBL/GenBank/DDBJ whole genome shotgun (WGS) entry which is preliminary data.</text>
</comment>
<evidence type="ECO:0000313" key="1">
    <source>
        <dbReference type="EMBL" id="MBM3316655.1"/>
    </source>
</evidence>
<gene>
    <name evidence="1" type="ORF">FJY75_02275</name>
</gene>
<dbReference type="AlphaFoldDB" id="A0A937X6V4"/>
<organism evidence="1 2">
    <name type="scientific">Eiseniibacteriota bacterium</name>
    <dbReference type="NCBI Taxonomy" id="2212470"/>
    <lineage>
        <taxon>Bacteria</taxon>
        <taxon>Candidatus Eiseniibacteriota</taxon>
    </lineage>
</organism>
<dbReference type="Proteomes" id="UP000748308">
    <property type="component" value="Unassembled WGS sequence"/>
</dbReference>